<reference evidence="1 2" key="1">
    <citation type="submission" date="2018-11" db="EMBL/GenBank/DDBJ databases">
        <authorList>
            <consortium name="Pathogen Informatics"/>
        </authorList>
    </citation>
    <scope>NUCLEOTIDE SEQUENCE [LARGE SCALE GENOMIC DNA]</scope>
</reference>
<proteinExistence type="predicted"/>
<sequence length="120" mass="13642">MIKYGGALLNLQQQYQDKDDLALCHLKYGLAQAYKSAGKDKECRDLLAGVKEVLQFFCKFFIKANLERKRRPKATYTEQENENKGPVPCYYDSNREGPIHMGTCAITLSKATRGKGFLIE</sequence>
<dbReference type="OrthoDB" id="265717at2759"/>
<evidence type="ECO:0000313" key="2">
    <source>
        <dbReference type="Proteomes" id="UP000271889"/>
    </source>
</evidence>
<dbReference type="Proteomes" id="UP000271889">
    <property type="component" value="Unassembled WGS sequence"/>
</dbReference>
<dbReference type="EMBL" id="UYRV01019343">
    <property type="protein sequence ID" value="VDK65896.1"/>
    <property type="molecule type" value="Genomic_DNA"/>
</dbReference>
<accession>A0A3P6RVX2</accession>
<gene>
    <name evidence="1" type="ORF">CGOC_LOCUS6098</name>
</gene>
<protein>
    <submittedName>
        <fullName evidence="1">Uncharacterized protein</fullName>
    </submittedName>
</protein>
<evidence type="ECO:0000313" key="1">
    <source>
        <dbReference type="EMBL" id="VDK65896.1"/>
    </source>
</evidence>
<name>A0A3P6RVX2_CYLGO</name>
<dbReference type="AlphaFoldDB" id="A0A3P6RVX2"/>
<keyword evidence="2" id="KW-1185">Reference proteome</keyword>
<organism evidence="1 2">
    <name type="scientific">Cylicostephanus goldi</name>
    <name type="common">Nematode worm</name>
    <dbReference type="NCBI Taxonomy" id="71465"/>
    <lineage>
        <taxon>Eukaryota</taxon>
        <taxon>Metazoa</taxon>
        <taxon>Ecdysozoa</taxon>
        <taxon>Nematoda</taxon>
        <taxon>Chromadorea</taxon>
        <taxon>Rhabditida</taxon>
        <taxon>Rhabditina</taxon>
        <taxon>Rhabditomorpha</taxon>
        <taxon>Strongyloidea</taxon>
        <taxon>Strongylidae</taxon>
        <taxon>Cylicostephanus</taxon>
    </lineage>
</organism>